<accession>A0A2P0VNU1</accession>
<dbReference type="EMBL" id="KY322437">
    <property type="protein sequence ID" value="AUF82552.1"/>
    <property type="molecule type" value="Genomic_DNA"/>
</dbReference>
<dbReference type="Proteomes" id="UP000244773">
    <property type="component" value="Segment"/>
</dbReference>
<gene>
    <name evidence="1" type="ORF">TetV_470</name>
</gene>
<reference evidence="1" key="1">
    <citation type="journal article" date="2018" name="Virology">
        <title>A giant virus infecting green algae encodes key fermentation genes.</title>
        <authorList>
            <person name="Schvarcz C.R."/>
            <person name="Steward G.F."/>
        </authorList>
    </citation>
    <scope>NUCLEOTIDE SEQUENCE [LARGE SCALE GENOMIC DNA]</scope>
</reference>
<proteinExistence type="predicted"/>
<evidence type="ECO:0000313" key="1">
    <source>
        <dbReference type="EMBL" id="AUF82552.1"/>
    </source>
</evidence>
<sequence length="123" mass="13976">MFLERERDPAPKKYMDVIHEPTEEKTSDPNKVIIPQAAKHAGSIIRESEDSMFSVNTLDYPAQAYNDPMDQVEDLIDKYVSSTSTVAEKSSARREACWIIDTVKKSQDPNDIDRLKRILSCGN</sequence>
<keyword evidence="2" id="KW-1185">Reference proteome</keyword>
<evidence type="ECO:0000313" key="2">
    <source>
        <dbReference type="Proteomes" id="UP000244773"/>
    </source>
</evidence>
<name>A0A2P0VNU1_9VIRU</name>
<protein>
    <submittedName>
        <fullName evidence="1">Uncharacterized protein</fullName>
    </submittedName>
</protein>
<organism evidence="1">
    <name type="scientific">Tetraselmis virus 1</name>
    <dbReference type="NCBI Taxonomy" id="2060617"/>
    <lineage>
        <taxon>Viruses</taxon>
        <taxon>Varidnaviria</taxon>
        <taxon>Bamfordvirae</taxon>
        <taxon>Nucleocytoviricota</taxon>
        <taxon>Megaviricetes</taxon>
        <taxon>Imitervirales</taxon>
        <taxon>Allomimiviridae</taxon>
        <taxon>Oceanusvirus</taxon>
        <taxon>Oceanusvirus kaneohense</taxon>
    </lineage>
</organism>